<dbReference type="SUPFAM" id="SSF55729">
    <property type="entry name" value="Acyl-CoA N-acyltransferases (Nat)"/>
    <property type="match status" value="1"/>
</dbReference>
<dbReference type="InterPro" id="IPR016181">
    <property type="entry name" value="Acyl_CoA_acyltransferase"/>
</dbReference>
<evidence type="ECO:0000313" key="5">
    <source>
        <dbReference type="Proteomes" id="UP000297834"/>
    </source>
</evidence>
<dbReference type="EMBL" id="SNTY01000076">
    <property type="protein sequence ID" value="TEU23880.1"/>
    <property type="molecule type" value="Genomic_DNA"/>
</dbReference>
<comment type="caution">
    <text evidence="4">The sequence shown here is derived from an EMBL/GenBank/DDBJ whole genome shotgun (WGS) entry which is preliminary data.</text>
</comment>
<keyword evidence="5" id="KW-1185">Reference proteome</keyword>
<dbReference type="AlphaFoldDB" id="A0A4Y7XAL8"/>
<dbReference type="GO" id="GO:0016747">
    <property type="term" value="F:acyltransferase activity, transferring groups other than amino-acyl groups"/>
    <property type="evidence" value="ECO:0007669"/>
    <property type="project" value="InterPro"/>
</dbReference>
<keyword evidence="2" id="KW-0012">Acyltransferase</keyword>
<dbReference type="PANTHER" id="PTHR43877">
    <property type="entry name" value="AMINOALKYLPHOSPHONATE N-ACETYLTRANSFERASE-RELATED-RELATED"/>
    <property type="match status" value="1"/>
</dbReference>
<dbReference type="STRING" id="1120977.GCA_000619845_01317"/>
<dbReference type="PANTHER" id="PTHR43877:SF2">
    <property type="entry name" value="AMINOALKYLPHOSPHONATE N-ACETYLTRANSFERASE-RELATED"/>
    <property type="match status" value="1"/>
</dbReference>
<gene>
    <name evidence="4" type="ORF">E2B99_13155</name>
</gene>
<dbReference type="InterPro" id="IPR000182">
    <property type="entry name" value="GNAT_dom"/>
</dbReference>
<dbReference type="PROSITE" id="PS51186">
    <property type="entry name" value="GNAT"/>
    <property type="match status" value="1"/>
</dbReference>
<name>A0A4Y7XAL8_9GAMM</name>
<dbReference type="RefSeq" id="WP_134245605.1">
    <property type="nucleotide sequence ID" value="NZ_SNTY01000076.1"/>
</dbReference>
<protein>
    <submittedName>
        <fullName evidence="4">GNAT family N-acetyltransferase</fullName>
    </submittedName>
</protein>
<sequence length="168" mass="19021">MAHSFNITDISIIRVDYSNPTYAKDLVLLMNEYAQDTMGGGEALSEFCQDNLVKKLQNFPTAYSWLAYHQHRPVGVLNAFLGFSTFKCQPLMNIHDVIVQQQARGLGISRQLFEAAEAHARSLGCCKMTLEVLSGNEPAKRAYHAFGYNNYQLDENTGIAEFWQKYLD</sequence>
<evidence type="ECO:0000256" key="2">
    <source>
        <dbReference type="ARBA" id="ARBA00023315"/>
    </source>
</evidence>
<proteinExistence type="predicted"/>
<dbReference type="CDD" id="cd04301">
    <property type="entry name" value="NAT_SF"/>
    <property type="match status" value="1"/>
</dbReference>
<dbReference type="Proteomes" id="UP000297834">
    <property type="component" value="Unassembled WGS sequence"/>
</dbReference>
<accession>A0A4Y7XAL8</accession>
<evidence type="ECO:0000256" key="1">
    <source>
        <dbReference type="ARBA" id="ARBA00022679"/>
    </source>
</evidence>
<keyword evidence="1 4" id="KW-0808">Transferase</keyword>
<organism evidence="4 5">
    <name type="scientific">Alkanindiges illinoisensis</name>
    <dbReference type="NCBI Taxonomy" id="197183"/>
    <lineage>
        <taxon>Bacteria</taxon>
        <taxon>Pseudomonadati</taxon>
        <taxon>Pseudomonadota</taxon>
        <taxon>Gammaproteobacteria</taxon>
        <taxon>Moraxellales</taxon>
        <taxon>Moraxellaceae</taxon>
        <taxon>Alkanindiges</taxon>
    </lineage>
</organism>
<dbReference type="Gene3D" id="3.40.630.30">
    <property type="match status" value="1"/>
</dbReference>
<dbReference type="InterPro" id="IPR050832">
    <property type="entry name" value="Bact_Acetyltransf"/>
</dbReference>
<feature type="domain" description="N-acetyltransferase" evidence="3">
    <location>
        <begin position="13"/>
        <end position="168"/>
    </location>
</feature>
<evidence type="ECO:0000259" key="3">
    <source>
        <dbReference type="PROSITE" id="PS51186"/>
    </source>
</evidence>
<dbReference type="OrthoDB" id="9799601at2"/>
<evidence type="ECO:0000313" key="4">
    <source>
        <dbReference type="EMBL" id="TEU23880.1"/>
    </source>
</evidence>
<reference evidence="4 5" key="1">
    <citation type="submission" date="2019-03" db="EMBL/GenBank/DDBJ databases">
        <title>Alkanindiges illinoisensis: a potential pathogenic isolated from ascites of a gastric cancer patient with abdominal metastasis.</title>
        <authorList>
            <person name="Hu X."/>
            <person name="Yang B."/>
            <person name="Yan X."/>
            <person name="Lin L."/>
            <person name="Zhao H."/>
            <person name="Zhou F."/>
            <person name="Su B."/>
            <person name="Chen J."/>
            <person name="Rui Y."/>
            <person name="Wang Q."/>
            <person name="Zheng L."/>
        </authorList>
    </citation>
    <scope>NUCLEOTIDE SEQUENCE [LARGE SCALE GENOMIC DNA]</scope>
    <source>
        <strain evidence="4 5">NFYY 23406</strain>
    </source>
</reference>
<dbReference type="Pfam" id="PF00583">
    <property type="entry name" value="Acetyltransf_1"/>
    <property type="match status" value="1"/>
</dbReference>